<dbReference type="Proteomes" id="UP000077521">
    <property type="component" value="Unassembled WGS sequence"/>
</dbReference>
<accession>A0A177T0E1</accession>
<name>A0A177T0E1_9BASI</name>
<dbReference type="AlphaFoldDB" id="A0A177T0E1"/>
<organism evidence="1 2">
    <name type="scientific">Tilletia indica</name>
    <dbReference type="NCBI Taxonomy" id="43049"/>
    <lineage>
        <taxon>Eukaryota</taxon>
        <taxon>Fungi</taxon>
        <taxon>Dikarya</taxon>
        <taxon>Basidiomycota</taxon>
        <taxon>Ustilaginomycotina</taxon>
        <taxon>Exobasidiomycetes</taxon>
        <taxon>Tilletiales</taxon>
        <taxon>Tilletiaceae</taxon>
        <taxon>Tilletia</taxon>
    </lineage>
</organism>
<gene>
    <name evidence="1" type="ORF">A4X13_0g8653</name>
</gene>
<keyword evidence="2" id="KW-1185">Reference proteome</keyword>
<proteinExistence type="predicted"/>
<reference evidence="1" key="2">
    <citation type="journal article" date="2019" name="IMA Fungus">
        <title>Genome sequencing and comparison of five Tilletia species to identify candidate genes for the detection of regulated species infecting wheat.</title>
        <authorList>
            <person name="Nguyen H.D.T."/>
            <person name="Sultana T."/>
            <person name="Kesanakurti P."/>
            <person name="Hambleton S."/>
        </authorList>
    </citation>
    <scope>NUCLEOTIDE SEQUENCE</scope>
    <source>
        <strain evidence="1">DAOMC 236416</strain>
    </source>
</reference>
<reference evidence="1" key="1">
    <citation type="submission" date="2016-04" db="EMBL/GenBank/DDBJ databases">
        <authorList>
            <person name="Nguyen H.D."/>
            <person name="Samba Siva P."/>
            <person name="Cullis J."/>
            <person name="Levesque C.A."/>
            <person name="Hambleton S."/>
        </authorList>
    </citation>
    <scope>NUCLEOTIDE SEQUENCE</scope>
    <source>
        <strain evidence="1">DAOMC 236416</strain>
    </source>
</reference>
<protein>
    <submittedName>
        <fullName evidence="1">Uncharacterized protein</fullName>
    </submittedName>
</protein>
<evidence type="ECO:0000313" key="1">
    <source>
        <dbReference type="EMBL" id="KAE8237743.1"/>
    </source>
</evidence>
<comment type="caution">
    <text evidence="1">The sequence shown here is derived from an EMBL/GenBank/DDBJ whole genome shotgun (WGS) entry which is preliminary data.</text>
</comment>
<sequence length="308" mass="33311">MQRDGALGSSSGHDNTTRICPRRFAATHHRNRSRPCAYSVKGQFAAARGTHINQAATSGCPRCGRSACMRPSPISTLIRLSAGGSSCSRRRGQPVLLGARPSRPHIAPGPGAIDCVPASALMRSLSSIGLRYVRFTIRPVYLSKHFVLSDHTVALSVLNWVTFSHSITVYGYIGTDLGTEVGGSTILHMLVALGFHSIFNFGTDLDTWVGTSLRIPAGFRVVDNLTFTSAFWTFDHLGTDFHPVEHPFPTVVDSTLLHTDNINLAIIFRHGRRATGFAGDSGDGRYFFGRHRSDADTDGVVSSEGSRA</sequence>
<evidence type="ECO:0000313" key="2">
    <source>
        <dbReference type="Proteomes" id="UP000077521"/>
    </source>
</evidence>
<dbReference type="EMBL" id="LWDF02001651">
    <property type="protein sequence ID" value="KAE8237743.1"/>
    <property type="molecule type" value="Genomic_DNA"/>
</dbReference>